<reference evidence="2 3" key="1">
    <citation type="submission" date="2020-06" db="EMBL/GenBank/DDBJ databases">
        <title>Transcriptomic and genomic resources for Thalictrum thalictroides and T. hernandezii: Facilitating candidate gene discovery in an emerging model plant lineage.</title>
        <authorList>
            <person name="Arias T."/>
            <person name="Riano-Pachon D.M."/>
            <person name="Di Stilio V.S."/>
        </authorList>
    </citation>
    <scope>NUCLEOTIDE SEQUENCE [LARGE SCALE GENOMIC DNA]</scope>
    <source>
        <strain evidence="3">cv. WT478/WT964</strain>
        <tissue evidence="2">Leaves</tissue>
    </source>
</reference>
<evidence type="ECO:0000313" key="3">
    <source>
        <dbReference type="Proteomes" id="UP000554482"/>
    </source>
</evidence>
<evidence type="ECO:0000256" key="1">
    <source>
        <dbReference type="SAM" id="SignalP"/>
    </source>
</evidence>
<feature type="non-terminal residue" evidence="2">
    <location>
        <position position="98"/>
    </location>
</feature>
<name>A0A7J6WX83_THATH</name>
<evidence type="ECO:0008006" key="4">
    <source>
        <dbReference type="Google" id="ProtNLM"/>
    </source>
</evidence>
<proteinExistence type="predicted"/>
<keyword evidence="1" id="KW-0732">Signal</keyword>
<gene>
    <name evidence="2" type="ORF">FRX31_008352</name>
</gene>
<sequence length="98" mass="10355">MAAAVDIVLYALMVRMAMTLCGLSSSTTLRFTSRALAHIGEAYKSLFVTTVDSSFLFLCPDPPTFGNIRESARAVACALAAAAFTWAPKPSTLCSSSL</sequence>
<organism evidence="2 3">
    <name type="scientific">Thalictrum thalictroides</name>
    <name type="common">Rue-anemone</name>
    <name type="synonym">Anemone thalictroides</name>
    <dbReference type="NCBI Taxonomy" id="46969"/>
    <lineage>
        <taxon>Eukaryota</taxon>
        <taxon>Viridiplantae</taxon>
        <taxon>Streptophyta</taxon>
        <taxon>Embryophyta</taxon>
        <taxon>Tracheophyta</taxon>
        <taxon>Spermatophyta</taxon>
        <taxon>Magnoliopsida</taxon>
        <taxon>Ranunculales</taxon>
        <taxon>Ranunculaceae</taxon>
        <taxon>Thalictroideae</taxon>
        <taxon>Thalictrum</taxon>
    </lineage>
</organism>
<dbReference type="AlphaFoldDB" id="A0A7J6WX83"/>
<dbReference type="EMBL" id="JABWDY010008617">
    <property type="protein sequence ID" value="KAF5202061.1"/>
    <property type="molecule type" value="Genomic_DNA"/>
</dbReference>
<feature type="chain" id="PRO_5029452190" description="Secreted protein" evidence="1">
    <location>
        <begin position="20"/>
        <end position="98"/>
    </location>
</feature>
<comment type="caution">
    <text evidence="2">The sequence shown here is derived from an EMBL/GenBank/DDBJ whole genome shotgun (WGS) entry which is preliminary data.</text>
</comment>
<evidence type="ECO:0000313" key="2">
    <source>
        <dbReference type="EMBL" id="KAF5202061.1"/>
    </source>
</evidence>
<feature type="signal peptide" evidence="1">
    <location>
        <begin position="1"/>
        <end position="19"/>
    </location>
</feature>
<protein>
    <recommendedName>
        <fullName evidence="4">Secreted protein</fullName>
    </recommendedName>
</protein>
<accession>A0A7J6WX83</accession>
<keyword evidence="3" id="KW-1185">Reference proteome</keyword>
<dbReference type="Proteomes" id="UP000554482">
    <property type="component" value="Unassembled WGS sequence"/>
</dbReference>